<dbReference type="AlphaFoldDB" id="A0A0A9BCJ3"/>
<protein>
    <submittedName>
        <fullName evidence="1">Uncharacterized protein</fullName>
    </submittedName>
</protein>
<reference evidence="1" key="1">
    <citation type="submission" date="2014-09" db="EMBL/GenBank/DDBJ databases">
        <authorList>
            <person name="Magalhaes I.L.F."/>
            <person name="Oliveira U."/>
            <person name="Santos F.R."/>
            <person name="Vidigal T.H.D.A."/>
            <person name="Brescovit A.D."/>
            <person name="Santos A.J."/>
        </authorList>
    </citation>
    <scope>NUCLEOTIDE SEQUENCE</scope>
    <source>
        <tissue evidence="1">Shoot tissue taken approximately 20 cm above the soil surface</tissue>
    </source>
</reference>
<proteinExistence type="predicted"/>
<accession>A0A0A9BCJ3</accession>
<organism evidence="1">
    <name type="scientific">Arundo donax</name>
    <name type="common">Giant reed</name>
    <name type="synonym">Donax arundinaceus</name>
    <dbReference type="NCBI Taxonomy" id="35708"/>
    <lineage>
        <taxon>Eukaryota</taxon>
        <taxon>Viridiplantae</taxon>
        <taxon>Streptophyta</taxon>
        <taxon>Embryophyta</taxon>
        <taxon>Tracheophyta</taxon>
        <taxon>Spermatophyta</taxon>
        <taxon>Magnoliopsida</taxon>
        <taxon>Liliopsida</taxon>
        <taxon>Poales</taxon>
        <taxon>Poaceae</taxon>
        <taxon>PACMAD clade</taxon>
        <taxon>Arundinoideae</taxon>
        <taxon>Arundineae</taxon>
        <taxon>Arundo</taxon>
    </lineage>
</organism>
<evidence type="ECO:0000313" key="1">
    <source>
        <dbReference type="EMBL" id="JAD61046.1"/>
    </source>
</evidence>
<sequence>MPRFSSQKVDQVFFFQTNRHQTVPVYILIEQEKIQKYNPGRL</sequence>
<reference evidence="1" key="2">
    <citation type="journal article" date="2015" name="Data Brief">
        <title>Shoot transcriptome of the giant reed, Arundo donax.</title>
        <authorList>
            <person name="Barrero R.A."/>
            <person name="Guerrero F.D."/>
            <person name="Moolhuijzen P."/>
            <person name="Goolsby J.A."/>
            <person name="Tidwell J."/>
            <person name="Bellgard S.E."/>
            <person name="Bellgard M.I."/>
        </authorList>
    </citation>
    <scope>NUCLEOTIDE SEQUENCE</scope>
    <source>
        <tissue evidence="1">Shoot tissue taken approximately 20 cm above the soil surface</tissue>
    </source>
</reference>
<dbReference type="EMBL" id="GBRH01236849">
    <property type="protein sequence ID" value="JAD61046.1"/>
    <property type="molecule type" value="Transcribed_RNA"/>
</dbReference>
<name>A0A0A9BCJ3_ARUDO</name>